<name>A0A3G3K1S2_9BACL</name>
<protein>
    <submittedName>
        <fullName evidence="3">MarR family transcriptional regulator</fullName>
    </submittedName>
</protein>
<dbReference type="Gene3D" id="1.10.10.10">
    <property type="entry name" value="Winged helix-like DNA-binding domain superfamily/Winged helix DNA-binding domain"/>
    <property type="match status" value="1"/>
</dbReference>
<dbReference type="InterPro" id="IPR036388">
    <property type="entry name" value="WH-like_DNA-bd_sf"/>
</dbReference>
<dbReference type="RefSeq" id="WP_123042494.1">
    <property type="nucleotide sequence ID" value="NZ_CP033433.1"/>
</dbReference>
<dbReference type="GO" id="GO:0003677">
    <property type="term" value="F:DNA binding"/>
    <property type="evidence" value="ECO:0007669"/>
    <property type="project" value="UniProtKB-KW"/>
</dbReference>
<organism evidence="3 4">
    <name type="scientific">Cohnella candidum</name>
    <dbReference type="NCBI Taxonomy" id="2674991"/>
    <lineage>
        <taxon>Bacteria</taxon>
        <taxon>Bacillati</taxon>
        <taxon>Bacillota</taxon>
        <taxon>Bacilli</taxon>
        <taxon>Bacillales</taxon>
        <taxon>Paenibacillaceae</taxon>
        <taxon>Cohnella</taxon>
    </lineage>
</organism>
<evidence type="ECO:0000313" key="4">
    <source>
        <dbReference type="Proteomes" id="UP000269097"/>
    </source>
</evidence>
<feature type="domain" description="HTH marR-type" evidence="2">
    <location>
        <begin position="3"/>
        <end position="138"/>
    </location>
</feature>
<dbReference type="PROSITE" id="PS50995">
    <property type="entry name" value="HTH_MARR_2"/>
    <property type="match status" value="1"/>
</dbReference>
<evidence type="ECO:0000259" key="2">
    <source>
        <dbReference type="PROSITE" id="PS50995"/>
    </source>
</evidence>
<dbReference type="SMART" id="SM00347">
    <property type="entry name" value="HTH_MARR"/>
    <property type="match status" value="1"/>
</dbReference>
<dbReference type="InterPro" id="IPR039422">
    <property type="entry name" value="MarR/SlyA-like"/>
</dbReference>
<dbReference type="GO" id="GO:0003700">
    <property type="term" value="F:DNA-binding transcription factor activity"/>
    <property type="evidence" value="ECO:0007669"/>
    <property type="project" value="InterPro"/>
</dbReference>
<dbReference type="GO" id="GO:0006950">
    <property type="term" value="P:response to stress"/>
    <property type="evidence" value="ECO:0007669"/>
    <property type="project" value="TreeGrafter"/>
</dbReference>
<keyword evidence="1" id="KW-0238">DNA-binding</keyword>
<dbReference type="SUPFAM" id="SSF46785">
    <property type="entry name" value="Winged helix' DNA-binding domain"/>
    <property type="match status" value="1"/>
</dbReference>
<dbReference type="PANTHER" id="PTHR33164">
    <property type="entry name" value="TRANSCRIPTIONAL REGULATOR, MARR FAMILY"/>
    <property type="match status" value="1"/>
</dbReference>
<dbReference type="AlphaFoldDB" id="A0A3G3K1S2"/>
<dbReference type="Proteomes" id="UP000269097">
    <property type="component" value="Chromosome"/>
</dbReference>
<evidence type="ECO:0000256" key="1">
    <source>
        <dbReference type="ARBA" id="ARBA00023125"/>
    </source>
</evidence>
<sequence length="146" mass="16918">MDKNALFRKFVAFTTAVHQASYELTKGVKSSEVTVLQYRILEYLAVSQPVTLSEISDCMDMSMPNTSREMKKLIEKKLCKKVPAEGDRRKLMIRLSDMGESMMNEAFGRIQDRFFQRFKSVSDEEFAEIERALDLLQTKIFNSKPE</sequence>
<accession>A0A3G3K1S2</accession>
<gene>
    <name evidence="3" type="ORF">EAV92_18660</name>
</gene>
<dbReference type="InterPro" id="IPR036390">
    <property type="entry name" value="WH_DNA-bd_sf"/>
</dbReference>
<dbReference type="Pfam" id="PF12802">
    <property type="entry name" value="MarR_2"/>
    <property type="match status" value="1"/>
</dbReference>
<keyword evidence="4" id="KW-1185">Reference proteome</keyword>
<dbReference type="EMBL" id="CP033433">
    <property type="protein sequence ID" value="AYQ74413.1"/>
    <property type="molecule type" value="Genomic_DNA"/>
</dbReference>
<evidence type="ECO:0000313" key="3">
    <source>
        <dbReference type="EMBL" id="AYQ74413.1"/>
    </source>
</evidence>
<dbReference type="InterPro" id="IPR000835">
    <property type="entry name" value="HTH_MarR-typ"/>
</dbReference>
<dbReference type="KEGG" id="coh:EAV92_18660"/>
<dbReference type="PANTHER" id="PTHR33164:SF43">
    <property type="entry name" value="HTH-TYPE TRANSCRIPTIONAL REPRESSOR YETL"/>
    <property type="match status" value="1"/>
</dbReference>
<proteinExistence type="predicted"/>
<reference evidence="3 4" key="1">
    <citation type="submission" date="2018-10" db="EMBL/GenBank/DDBJ databases">
        <title>Genome Sequence of Cohnella sp.</title>
        <authorList>
            <person name="Srinivasan S."/>
            <person name="Kim M.K."/>
        </authorList>
    </citation>
    <scope>NUCLEOTIDE SEQUENCE [LARGE SCALE GENOMIC DNA]</scope>
    <source>
        <strain evidence="3 4">18JY8-7</strain>
    </source>
</reference>